<dbReference type="GO" id="GO:0003677">
    <property type="term" value="F:DNA binding"/>
    <property type="evidence" value="ECO:0007669"/>
    <property type="project" value="UniProtKB-KW"/>
</dbReference>
<gene>
    <name evidence="8" type="ORF">SAMN06264868_12128</name>
</gene>
<reference evidence="8" key="1">
    <citation type="submission" date="2017-05" db="EMBL/GenBank/DDBJ databases">
        <authorList>
            <person name="Varghese N."/>
            <person name="Submissions S."/>
        </authorList>
    </citation>
    <scope>NUCLEOTIDE SEQUENCE</scope>
    <source>
        <strain evidence="8">DSM 18763</strain>
    </source>
</reference>
<feature type="domain" description="RNA polymerase sigma-70" evidence="7">
    <location>
        <begin position="205"/>
        <end position="231"/>
    </location>
</feature>
<dbReference type="CDD" id="cd06171">
    <property type="entry name" value="Sigma70_r4"/>
    <property type="match status" value="1"/>
</dbReference>
<dbReference type="GO" id="GO:0003899">
    <property type="term" value="F:DNA-directed RNA polymerase activity"/>
    <property type="evidence" value="ECO:0007669"/>
    <property type="project" value="InterPro"/>
</dbReference>
<dbReference type="NCBIfam" id="NF005413">
    <property type="entry name" value="PRK06986.1"/>
    <property type="match status" value="1"/>
</dbReference>
<dbReference type="GO" id="GO:0006352">
    <property type="term" value="P:DNA-templated transcription initiation"/>
    <property type="evidence" value="ECO:0007669"/>
    <property type="project" value="InterPro"/>
</dbReference>
<keyword evidence="8" id="KW-0966">Cell projection</keyword>
<dbReference type="InterPro" id="IPR000943">
    <property type="entry name" value="RNA_pol_sigma70"/>
</dbReference>
<dbReference type="Pfam" id="PF04542">
    <property type="entry name" value="Sigma70_r2"/>
    <property type="match status" value="1"/>
</dbReference>
<dbReference type="PROSITE" id="PS00715">
    <property type="entry name" value="SIGMA70_1"/>
    <property type="match status" value="1"/>
</dbReference>
<keyword evidence="8" id="KW-0969">Cilium</keyword>
<evidence type="ECO:0000259" key="7">
    <source>
        <dbReference type="PROSITE" id="PS00716"/>
    </source>
</evidence>
<evidence type="ECO:0000256" key="5">
    <source>
        <dbReference type="RuleBase" id="RU362124"/>
    </source>
</evidence>
<dbReference type="PANTHER" id="PTHR30385">
    <property type="entry name" value="SIGMA FACTOR F FLAGELLAR"/>
    <property type="match status" value="1"/>
</dbReference>
<dbReference type="InterPro" id="IPR014284">
    <property type="entry name" value="RNA_pol_sigma-70_dom"/>
</dbReference>
<comment type="function">
    <text evidence="5">Sigma factors are initiation factors that promote the attachment of RNA polymerase to specific initiation sites and are then released.</text>
</comment>
<dbReference type="InterPro" id="IPR007627">
    <property type="entry name" value="RNA_pol_sigma70_r2"/>
</dbReference>
<dbReference type="PIRSF" id="PIRSF000770">
    <property type="entry name" value="RNA_pol_sigma-SigE/K"/>
    <property type="match status" value="1"/>
</dbReference>
<keyword evidence="4 5" id="KW-0804">Transcription</keyword>
<evidence type="ECO:0000256" key="3">
    <source>
        <dbReference type="ARBA" id="ARBA00023125"/>
    </source>
</evidence>
<dbReference type="NCBIfam" id="TIGR02937">
    <property type="entry name" value="sigma70-ECF"/>
    <property type="match status" value="1"/>
</dbReference>
<dbReference type="SUPFAM" id="SSF88659">
    <property type="entry name" value="Sigma3 and sigma4 domains of RNA polymerase sigma factors"/>
    <property type="match status" value="2"/>
</dbReference>
<name>A0AA45WPE0_9AQUI</name>
<keyword evidence="2 5" id="KW-0731">Sigma factor</keyword>
<evidence type="ECO:0000259" key="6">
    <source>
        <dbReference type="PROSITE" id="PS00715"/>
    </source>
</evidence>
<keyword evidence="8" id="KW-0282">Flagellum</keyword>
<evidence type="ECO:0000313" key="8">
    <source>
        <dbReference type="EMBL" id="SMP20916.1"/>
    </source>
</evidence>
<dbReference type="PRINTS" id="PR00046">
    <property type="entry name" value="SIGMA70FCT"/>
</dbReference>
<evidence type="ECO:0000256" key="1">
    <source>
        <dbReference type="ARBA" id="ARBA00023015"/>
    </source>
</evidence>
<evidence type="ECO:0000313" key="9">
    <source>
        <dbReference type="Proteomes" id="UP001157947"/>
    </source>
</evidence>
<accession>A0AA45WPE0</accession>
<dbReference type="InterPro" id="IPR013325">
    <property type="entry name" value="RNA_pol_sigma_r2"/>
</dbReference>
<dbReference type="PANTHER" id="PTHR30385:SF7">
    <property type="entry name" value="RNA POLYMERASE SIGMA FACTOR FLIA"/>
    <property type="match status" value="1"/>
</dbReference>
<dbReference type="InterPro" id="IPR012845">
    <property type="entry name" value="RNA_pol_sigma_FliA_WhiG"/>
</dbReference>
<evidence type="ECO:0000256" key="2">
    <source>
        <dbReference type="ARBA" id="ARBA00023082"/>
    </source>
</evidence>
<dbReference type="EMBL" id="FXTX01000021">
    <property type="protein sequence ID" value="SMP20916.1"/>
    <property type="molecule type" value="Genomic_DNA"/>
</dbReference>
<feature type="domain" description="RNA polymerase sigma-70" evidence="6">
    <location>
        <begin position="39"/>
        <end position="52"/>
    </location>
</feature>
<keyword evidence="1 5" id="KW-0805">Transcription regulation</keyword>
<dbReference type="SUPFAM" id="SSF88946">
    <property type="entry name" value="Sigma2 domain of RNA polymerase sigma factors"/>
    <property type="match status" value="1"/>
</dbReference>
<dbReference type="InterPro" id="IPR007624">
    <property type="entry name" value="RNA_pol_sigma70_r3"/>
</dbReference>
<proteinExistence type="inferred from homology"/>
<dbReference type="NCBIfam" id="TIGR02479">
    <property type="entry name" value="FliA_WhiG"/>
    <property type="match status" value="1"/>
</dbReference>
<dbReference type="GO" id="GO:0016987">
    <property type="term" value="F:sigma factor activity"/>
    <property type="evidence" value="ECO:0007669"/>
    <property type="project" value="UniProtKB-KW"/>
</dbReference>
<protein>
    <recommendedName>
        <fullName evidence="5">RNA polymerase sigma factor</fullName>
    </recommendedName>
</protein>
<organism evidence="8 9">
    <name type="scientific">Venenivibrio stagnispumantis</name>
    <dbReference type="NCBI Taxonomy" id="407998"/>
    <lineage>
        <taxon>Bacteria</taxon>
        <taxon>Pseudomonadati</taxon>
        <taxon>Aquificota</taxon>
        <taxon>Aquificia</taxon>
        <taxon>Aquificales</taxon>
        <taxon>Hydrogenothermaceae</taxon>
        <taxon>Venenivibrio</taxon>
    </lineage>
</organism>
<dbReference type="PROSITE" id="PS00716">
    <property type="entry name" value="SIGMA70_2"/>
    <property type="match status" value="1"/>
</dbReference>
<sequence>MQVSKLDRNQIIMEYLPKINFIVKSLKHQNLPPSITEEDLFQIGVLGLIDAINKFDESKNVKFSSYAEIRIRGQILDALRNLDYLPRTIRRKMKNIENAISTIEAEKKREATTEEIAQYLGMDEEEYIKYAKNTFDNMLISLDADIDEDDEEKGKLWQIIAISDDTPDRYIEEKELKIILSDIIKNELDEKEKILISLYYYEELTMKEIGEVLGISESRVSQIHTKAMLKLRKALERYFEK</sequence>
<keyword evidence="9" id="KW-1185">Reference proteome</keyword>
<evidence type="ECO:0000256" key="4">
    <source>
        <dbReference type="ARBA" id="ARBA00023163"/>
    </source>
</evidence>
<dbReference type="Proteomes" id="UP001157947">
    <property type="component" value="Unassembled WGS sequence"/>
</dbReference>
<dbReference type="RefSeq" id="WP_265134359.1">
    <property type="nucleotide sequence ID" value="NZ_FXTX01000021.1"/>
</dbReference>
<comment type="similarity">
    <text evidence="5">Belongs to the sigma-70 factor family.</text>
</comment>
<keyword evidence="3 5" id="KW-0238">DNA-binding</keyword>
<dbReference type="Pfam" id="PF04539">
    <property type="entry name" value="Sigma70_r3"/>
    <property type="match status" value="1"/>
</dbReference>
<dbReference type="AlphaFoldDB" id="A0AA45WPE0"/>
<dbReference type="InterPro" id="IPR013324">
    <property type="entry name" value="RNA_pol_sigma_r3/r4-like"/>
</dbReference>
<dbReference type="Pfam" id="PF04545">
    <property type="entry name" value="Sigma70_r4"/>
    <property type="match status" value="1"/>
</dbReference>
<dbReference type="Gene3D" id="1.20.140.160">
    <property type="match status" value="1"/>
</dbReference>
<dbReference type="InterPro" id="IPR007630">
    <property type="entry name" value="RNA_pol_sigma70_r4"/>
</dbReference>
<dbReference type="Gene3D" id="1.10.1740.10">
    <property type="match status" value="1"/>
</dbReference>
<comment type="caution">
    <text evidence="8">The sequence shown here is derived from an EMBL/GenBank/DDBJ whole genome shotgun (WGS) entry which is preliminary data.</text>
</comment>